<dbReference type="AlphaFoldDB" id="A0A2T3XM09"/>
<dbReference type="Proteomes" id="UP000240638">
    <property type="component" value="Unassembled WGS sequence"/>
</dbReference>
<protein>
    <recommendedName>
        <fullName evidence="2">Fatty acid desaturase domain-containing protein</fullName>
    </recommendedName>
</protein>
<feature type="domain" description="Fatty acid desaturase" evidence="2">
    <location>
        <begin position="34"/>
        <end position="245"/>
    </location>
</feature>
<dbReference type="Pfam" id="PF00487">
    <property type="entry name" value="FA_desaturase"/>
    <property type="match status" value="1"/>
</dbReference>
<organism evidence="3 4">
    <name type="scientific">Trinickia symbiotica</name>
    <dbReference type="NCBI Taxonomy" id="863227"/>
    <lineage>
        <taxon>Bacteria</taxon>
        <taxon>Pseudomonadati</taxon>
        <taxon>Pseudomonadota</taxon>
        <taxon>Betaproteobacteria</taxon>
        <taxon>Burkholderiales</taxon>
        <taxon>Burkholderiaceae</taxon>
        <taxon>Trinickia</taxon>
    </lineage>
</organism>
<gene>
    <name evidence="3" type="ORF">C9I57_27575</name>
</gene>
<dbReference type="PANTHER" id="PTHR36459">
    <property type="entry name" value="ORF"/>
    <property type="match status" value="1"/>
</dbReference>
<evidence type="ECO:0000259" key="2">
    <source>
        <dbReference type="Pfam" id="PF00487"/>
    </source>
</evidence>
<evidence type="ECO:0000313" key="3">
    <source>
        <dbReference type="EMBL" id="PTB17543.1"/>
    </source>
</evidence>
<feature type="transmembrane region" description="Helical" evidence="1">
    <location>
        <begin position="29"/>
        <end position="51"/>
    </location>
</feature>
<evidence type="ECO:0000313" key="4">
    <source>
        <dbReference type="Proteomes" id="UP000240638"/>
    </source>
</evidence>
<evidence type="ECO:0000256" key="1">
    <source>
        <dbReference type="SAM" id="Phobius"/>
    </source>
</evidence>
<keyword evidence="1" id="KW-0472">Membrane</keyword>
<proteinExistence type="predicted"/>
<keyword evidence="1" id="KW-1133">Transmembrane helix</keyword>
<name>A0A2T3XM09_9BURK</name>
<reference evidence="3 4" key="1">
    <citation type="submission" date="2018-03" db="EMBL/GenBank/DDBJ databases">
        <title>Whole genome analyses suggest that Burkholderia sensu lato contains two further novel genera in the rhizoxinica-symbiotica group Mycetohabitans gen. nov., and Trinickia gen. nov.: implications for the evolution of diazotrophy and nodulation in the Burkholderiaceae.</title>
        <authorList>
            <person name="Estrada De Los Santos P."/>
            <person name="Palmer M."/>
            <person name="Chavez-Ramirez B."/>
            <person name="Steenkamp E.T."/>
            <person name="Hirsch A.M."/>
            <person name="Manyaka P."/>
            <person name="Maluk M."/>
            <person name="Lafos M."/>
            <person name="Crook M."/>
            <person name="Gross E."/>
            <person name="Simon M.F."/>
            <person name="Bueno Dos Reis Junior F."/>
            <person name="Poole P.S."/>
            <person name="Venter S.N."/>
            <person name="James E.K."/>
        </authorList>
    </citation>
    <scope>NUCLEOTIDE SEQUENCE [LARGE SCALE GENOMIC DNA]</scope>
    <source>
        <strain evidence="3 4">JPY-366</strain>
    </source>
</reference>
<dbReference type="InterPro" id="IPR005804">
    <property type="entry name" value="FA_desaturase_dom"/>
</dbReference>
<dbReference type="GO" id="GO:0006629">
    <property type="term" value="P:lipid metabolic process"/>
    <property type="evidence" value="ECO:0007669"/>
    <property type="project" value="InterPro"/>
</dbReference>
<dbReference type="EMBL" id="PYUC01000018">
    <property type="protein sequence ID" value="PTB17543.1"/>
    <property type="molecule type" value="Genomic_DNA"/>
</dbReference>
<keyword evidence="1" id="KW-0812">Transmembrane</keyword>
<comment type="caution">
    <text evidence="3">The sequence shown here is derived from an EMBL/GenBank/DDBJ whole genome shotgun (WGS) entry which is preliminary data.</text>
</comment>
<feature type="transmembrane region" description="Helical" evidence="1">
    <location>
        <begin position="168"/>
        <end position="187"/>
    </location>
</feature>
<accession>A0A2T3XM09</accession>
<feature type="transmembrane region" description="Helical" evidence="1">
    <location>
        <begin position="141"/>
        <end position="162"/>
    </location>
</feature>
<dbReference type="PANTHER" id="PTHR36459:SF1">
    <property type="entry name" value="FATTY ACID DESATURASE DOMAIN-CONTAINING PROTEIN-RELATED"/>
    <property type="match status" value="1"/>
</dbReference>
<sequence>MRYREDRYPLALVVATSAAQWLCYFKVHAIGPALACAALLLLPQIAVSTVVHNQSHVGMFKRRSMNRIVELLMFLQTGMYTTKFALHHNHGHHQHYRNPKLDPSTWVKSDGAAMWRLAYIARYFFTYDYHVVRIGLKHRHLLLQCALQVVSTYAVLAALIYAKPASAAIFFIAPIVIVWLNFIHLTYDDHIDLFSDDPYAASHTKTNRWLNLVFFNNGYHLAHHLRPGLHWTKLPDFHRQIAARIKAPPSDTPLNKVFR</sequence>